<accession>A0AAP0K4J1</accession>
<name>A0AAP0K4J1_9MAGN</name>
<protein>
    <submittedName>
        <fullName evidence="1">Uncharacterized protein</fullName>
    </submittedName>
</protein>
<dbReference type="Proteomes" id="UP001417504">
    <property type="component" value="Unassembled WGS sequence"/>
</dbReference>
<keyword evidence="2" id="KW-1185">Reference proteome</keyword>
<sequence length="176" mass="20232">MILYWLSQSTTQQPLQKDIQHTIPNLQNSETQVTSILEHLINEEKLSLQPISYLEETVNAATLQSVEFDEFSIMDEYLSKPEETFEVSLHEPNIIIAQNEKDEPDKEIVVISERPEEPQKESKEDQPLVLTIMIQQNHVLEVQNELLNLKESMLAKFPKTVDAAFIVDISKGEDIT</sequence>
<gene>
    <name evidence="1" type="ORF">Sjap_004967</name>
</gene>
<dbReference type="EMBL" id="JBBNAE010000002">
    <property type="protein sequence ID" value="KAK9145064.1"/>
    <property type="molecule type" value="Genomic_DNA"/>
</dbReference>
<reference evidence="1 2" key="1">
    <citation type="submission" date="2024-01" db="EMBL/GenBank/DDBJ databases">
        <title>Genome assemblies of Stephania.</title>
        <authorList>
            <person name="Yang L."/>
        </authorList>
    </citation>
    <scope>NUCLEOTIDE SEQUENCE [LARGE SCALE GENOMIC DNA]</scope>
    <source>
        <strain evidence="1">QJT</strain>
        <tissue evidence="1">Leaf</tissue>
    </source>
</reference>
<dbReference type="AlphaFoldDB" id="A0AAP0K4J1"/>
<evidence type="ECO:0000313" key="2">
    <source>
        <dbReference type="Proteomes" id="UP001417504"/>
    </source>
</evidence>
<comment type="caution">
    <text evidence="1">The sequence shown here is derived from an EMBL/GenBank/DDBJ whole genome shotgun (WGS) entry which is preliminary data.</text>
</comment>
<organism evidence="1 2">
    <name type="scientific">Stephania japonica</name>
    <dbReference type="NCBI Taxonomy" id="461633"/>
    <lineage>
        <taxon>Eukaryota</taxon>
        <taxon>Viridiplantae</taxon>
        <taxon>Streptophyta</taxon>
        <taxon>Embryophyta</taxon>
        <taxon>Tracheophyta</taxon>
        <taxon>Spermatophyta</taxon>
        <taxon>Magnoliopsida</taxon>
        <taxon>Ranunculales</taxon>
        <taxon>Menispermaceae</taxon>
        <taxon>Menispermoideae</taxon>
        <taxon>Cissampelideae</taxon>
        <taxon>Stephania</taxon>
    </lineage>
</organism>
<evidence type="ECO:0000313" key="1">
    <source>
        <dbReference type="EMBL" id="KAK9145064.1"/>
    </source>
</evidence>
<proteinExistence type="predicted"/>